<organism evidence="2 3">
    <name type="scientific">Vibrio scophthalmi LMG 19158</name>
    <dbReference type="NCBI Taxonomy" id="870967"/>
    <lineage>
        <taxon>Bacteria</taxon>
        <taxon>Pseudomonadati</taxon>
        <taxon>Pseudomonadota</taxon>
        <taxon>Gammaproteobacteria</taxon>
        <taxon>Vibrionales</taxon>
        <taxon>Vibrionaceae</taxon>
        <taxon>Vibrio</taxon>
    </lineage>
</organism>
<gene>
    <name evidence="2" type="ORF">VIS19158_09357</name>
</gene>
<evidence type="ECO:0000256" key="1">
    <source>
        <dbReference type="SAM" id="MobiDB-lite"/>
    </source>
</evidence>
<reference evidence="2 3" key="1">
    <citation type="journal article" date="2012" name="Int. J. Syst. Evol. Microbiol.">
        <title>Vibrio caribbeanicus sp. nov., isolated from the marine sponge Scleritoderma cyanea.</title>
        <authorList>
            <person name="Hoffmann M."/>
            <person name="Monday S.R."/>
            <person name="Allard M.W."/>
            <person name="Strain E.A."/>
            <person name="Whittaker P."/>
            <person name="Naum M."/>
            <person name="McCarthy P.J."/>
            <person name="Lopez J.V."/>
            <person name="Fischer M."/>
            <person name="Brown E.W."/>
        </authorList>
    </citation>
    <scope>NUCLEOTIDE SEQUENCE [LARGE SCALE GENOMIC DNA]</scope>
    <source>
        <strain evidence="2 3">LMG 19158</strain>
    </source>
</reference>
<comment type="caution">
    <text evidence="2">The sequence shown here is derived from an EMBL/GenBank/DDBJ whole genome shotgun (WGS) entry which is preliminary data.</text>
</comment>
<protein>
    <submittedName>
        <fullName evidence="2">Uncharacterized protein</fullName>
    </submittedName>
</protein>
<accession>F9RN40</accession>
<dbReference type="EMBL" id="AFWE01000104">
    <property type="protein sequence ID" value="EGU37665.1"/>
    <property type="molecule type" value="Genomic_DNA"/>
</dbReference>
<evidence type="ECO:0000313" key="2">
    <source>
        <dbReference type="EMBL" id="EGU37665.1"/>
    </source>
</evidence>
<feature type="compositionally biased region" description="Basic and acidic residues" evidence="1">
    <location>
        <begin position="1"/>
        <end position="18"/>
    </location>
</feature>
<dbReference type="RefSeq" id="WP_005595077.1">
    <property type="nucleotide sequence ID" value="NZ_AFWE01000104.1"/>
</dbReference>
<proteinExistence type="predicted"/>
<feature type="region of interest" description="Disordered" evidence="1">
    <location>
        <begin position="1"/>
        <end position="74"/>
    </location>
</feature>
<sequence>MSTKEKAADKAKKDDKANNTDTTQGNGTVIITDDGAGTSGGDEQGGAPEPSGDADDSAKTKPATKPSHAKARPGYFGKILVRSVSKSGFYRCGRHFKHDSDTELSVVRHPVTRAQISVEIANKLDAEPMLIVKKG</sequence>
<dbReference type="Proteomes" id="UP000004349">
    <property type="component" value="Unassembled WGS sequence"/>
</dbReference>
<dbReference type="AlphaFoldDB" id="F9RN40"/>
<evidence type="ECO:0000313" key="3">
    <source>
        <dbReference type="Proteomes" id="UP000004349"/>
    </source>
</evidence>
<name>F9RN40_9VIBR</name>